<proteinExistence type="predicted"/>
<dbReference type="NCBIfam" id="TIGR02601">
    <property type="entry name" value="autotrns_rpt"/>
    <property type="match status" value="3"/>
</dbReference>
<dbReference type="STRING" id="48467.SAMN02745166_01880"/>
<reference evidence="4" key="1">
    <citation type="submission" date="2017-02" db="EMBL/GenBank/DDBJ databases">
        <authorList>
            <person name="Varghese N."/>
            <person name="Submissions S."/>
        </authorList>
    </citation>
    <scope>NUCLEOTIDE SEQUENCE [LARGE SCALE GENOMIC DNA]</scope>
    <source>
        <strain evidence="4">ATCC 700200</strain>
    </source>
</reference>
<accession>A0A1T4XRZ2</accession>
<evidence type="ECO:0000313" key="3">
    <source>
        <dbReference type="EMBL" id="SKA92332.1"/>
    </source>
</evidence>
<sequence>MALQAFLFLPSVLHAQVLTWDKTPGTGAASGIQNGSGTWNTGVGATSNWIDALGANTTWANTGLETAQFGSTSPVNPSVITIASSMNLKGLTFLPLGTTTPVSGTQYSLNGAAAGTVLNFGDGGLIQLADFSSGGSQFVALGSNLVLQGSNLTLQKTAGSGAVTQFINLNMASNPNLTGTLTIGSYVYAGITALGTVSNVSSITVQTNGTLTLGPSNVDFAMPISASGYANTYGAIRVTGSNVTLSGGITMTGDMGVFMHSTNTGLLINAPITDNGAGYNFHRFSLTKSNGTLTLTAANTYSGKTVLGRATSGNTGGITILDFAGTGAPQENILYHGVATPGGLDLLGSTLGSSVLIVNGKAGEINSQSFGNVSVQGTRSAIDVVSGAGGTMNLTLGSISRTTTGMLALSAPQQGSITTTTADGFLGAWATFKAADGRMTWAQVQSGTLTHFTGTTAFQTGLAPSSDASNHLTVGSDSVGDVAPSGTLSYLGTLTMADPLISRRVTLASGSTLRLGANGGVQMTSDAQSLTIGESGVSSFLSSGGAATGATQLILTNNSATSVLTIHSGITNNAGNGAVTVLVNGAPNSTTVLTAAGTQTGGATLASGALEIRNGNALGTSGTVTVMDSASLRLSGGITFARAMNLSSLGLPTVLDGGIRSLSGNNTLTGLTTLLAPSSIIVDADTLTIQAAAATNAITGSFNLTVGGAGNTTISGRLGIGSGILTKTGNGMLLLTGDNNYTGATTISAGVLRVGHANALGTTAGATTISIGAALELVGGITVAEAITNTSTGINNAGGIRNISGDNKISGLMSLGSATTIRVHSDSGKLTFDTASGASIQHAATSTRILVFGGAGNIDVLDPVTRTSTGVFTFQKEGNGTLALATSVSNTTTTLYAGTLHLDFSQSSSPSNATNILYNGITDAGPLTITGGTILITGKSGANTSQAFGAVTSSGTTGLLGGTSYLTVAQNGASRVDLSFGSFTRNTGGIMGVTMPTTGSLNTTGGADNSILLSSVNAPFMWSINPTTGDEWLGTDSALGGVRNIVKLSSLTTGGYTASDATTLVGNADISAGVGTTTLGANTTITSLRFAQALDTLITQDTTGRVLTVGGILVSSTVGNFTQTISVSTLKTPEVGVNNDLPIIQNNTAAPLVITSAIPSISGFATSLTKSGPGTLILRGVNTYNGGTRVQEGVLHLQSGAISGSTEFLLGSGEKSGKIILGTGSTAYNTSVDWLQVMGSGTDNRIVGGATVISTLTVDNPTANNNFRTGFLGGPGENEDNLSLSVNDVSTSTNATTLTAMVLPLGPANTYAGQTLIRNAMAEVSVLADQGVASSFGTGSSNGTIVMGSAGGSTIPYILAGIRYVGTTDSVTNRPLDITNSVSNVQNIAVVLENNGTGALRFTSPITSSGTNLTAARTLYLRGTHTGDNQIVSVGNNGSVGTALVKQGTGTWIITGDSPHSGGTTVEAGMLLVSNTTGSGLGIGSVSAQAGTTIGGSGRIALQSGQSISLTAATLQIGTELPGRVATSASVLTLQTTGAGLLSLSTGSVFSFDLFSGAGLGDNSGNAAAADLAIIQGAVSLETGITLRVANPTGMTSWAINDQWRLFDWSGLTGSVSAASVQYELPTLPQGLLWNTDSLFTTGILSISIVPEPSRGIFMIFGMLALVIGRRRGGLWAVKVR</sequence>
<feature type="signal peptide" evidence="2">
    <location>
        <begin position="1"/>
        <end position="15"/>
    </location>
</feature>
<dbReference type="SUPFAM" id="SSF51126">
    <property type="entry name" value="Pectin lyase-like"/>
    <property type="match status" value="1"/>
</dbReference>
<dbReference type="InterPro" id="IPR011050">
    <property type="entry name" value="Pectin_lyase_fold/virulence"/>
</dbReference>
<dbReference type="InterPro" id="IPR013425">
    <property type="entry name" value="Autotrns_rpt"/>
</dbReference>
<protein>
    <submittedName>
        <fullName evidence="3">PEP-CTERM protein-sorting domain-containing protein</fullName>
    </submittedName>
</protein>
<keyword evidence="4" id="KW-1185">Reference proteome</keyword>
<dbReference type="Pfam" id="PF12951">
    <property type="entry name" value="PATR"/>
    <property type="match status" value="4"/>
</dbReference>
<name>A0A1T4XRZ2_9BACT</name>
<gene>
    <name evidence="3" type="ORF">SAMN02745166_01880</name>
</gene>
<keyword evidence="1 2" id="KW-0732">Signal</keyword>
<evidence type="ECO:0000256" key="1">
    <source>
        <dbReference type="ARBA" id="ARBA00022729"/>
    </source>
</evidence>
<organism evidence="3 4">
    <name type="scientific">Prosthecobacter debontii</name>
    <dbReference type="NCBI Taxonomy" id="48467"/>
    <lineage>
        <taxon>Bacteria</taxon>
        <taxon>Pseudomonadati</taxon>
        <taxon>Verrucomicrobiota</taxon>
        <taxon>Verrucomicrobiia</taxon>
        <taxon>Verrucomicrobiales</taxon>
        <taxon>Verrucomicrobiaceae</taxon>
        <taxon>Prosthecobacter</taxon>
    </lineage>
</organism>
<dbReference type="EMBL" id="FUYE01000005">
    <property type="protein sequence ID" value="SKA92332.1"/>
    <property type="molecule type" value="Genomic_DNA"/>
</dbReference>
<evidence type="ECO:0000256" key="2">
    <source>
        <dbReference type="SAM" id="SignalP"/>
    </source>
</evidence>
<evidence type="ECO:0000313" key="4">
    <source>
        <dbReference type="Proteomes" id="UP000190774"/>
    </source>
</evidence>
<feature type="chain" id="PRO_5013227792" evidence="2">
    <location>
        <begin position="16"/>
        <end position="1681"/>
    </location>
</feature>
<dbReference type="Proteomes" id="UP000190774">
    <property type="component" value="Unassembled WGS sequence"/>
</dbReference>